<dbReference type="EMBL" id="JARRTL010000010">
    <property type="protein sequence ID" value="MEC0485583.1"/>
    <property type="molecule type" value="Genomic_DNA"/>
</dbReference>
<dbReference type="Proteomes" id="UP001341297">
    <property type="component" value="Unassembled WGS sequence"/>
</dbReference>
<feature type="transmembrane region" description="Helical" evidence="6">
    <location>
        <begin position="319"/>
        <end position="338"/>
    </location>
</feature>
<protein>
    <submittedName>
        <fullName evidence="7">Sporulation integral membrane protein YtvI</fullName>
    </submittedName>
</protein>
<keyword evidence="3 6" id="KW-0812">Transmembrane</keyword>
<dbReference type="AlphaFoldDB" id="A0A0T6BSV5"/>
<feature type="transmembrane region" description="Helical" evidence="6">
    <location>
        <begin position="288"/>
        <end position="307"/>
    </location>
</feature>
<dbReference type="RefSeq" id="WP_048353874.1">
    <property type="nucleotide sequence ID" value="NZ_CP023481.1"/>
</dbReference>
<evidence type="ECO:0000256" key="6">
    <source>
        <dbReference type="SAM" id="Phobius"/>
    </source>
</evidence>
<dbReference type="NCBIfam" id="TIGR02872">
    <property type="entry name" value="spore_ytvI"/>
    <property type="match status" value="1"/>
</dbReference>
<feature type="transmembrane region" description="Helical" evidence="6">
    <location>
        <begin position="31"/>
        <end position="50"/>
    </location>
</feature>
<gene>
    <name evidence="8" type="primary">ytvI</name>
    <name evidence="7" type="ORF">AB447_213860</name>
    <name evidence="8" type="ORF">P8828_12135</name>
</gene>
<comment type="similarity">
    <text evidence="2">Belongs to the autoinducer-2 exporter (AI-2E) (TC 2.A.86) family.</text>
</comment>
<comment type="caution">
    <text evidence="7">The sequence shown here is derived from an EMBL/GenBank/DDBJ whole genome shotgun (WGS) entry which is preliminary data.</text>
</comment>
<dbReference type="InterPro" id="IPR014227">
    <property type="entry name" value="YtvI-like"/>
</dbReference>
<evidence type="ECO:0000313" key="7">
    <source>
        <dbReference type="EMBL" id="KRT94736.1"/>
    </source>
</evidence>
<dbReference type="PANTHER" id="PTHR21716">
    <property type="entry name" value="TRANSMEMBRANE PROTEIN"/>
    <property type="match status" value="1"/>
</dbReference>
<feature type="transmembrane region" description="Helical" evidence="6">
    <location>
        <begin position="167"/>
        <end position="189"/>
    </location>
</feature>
<proteinExistence type="inferred from homology"/>
<evidence type="ECO:0000256" key="4">
    <source>
        <dbReference type="ARBA" id="ARBA00022989"/>
    </source>
</evidence>
<reference evidence="7 9" key="1">
    <citation type="journal article" date="2015" name="Int. J. Syst. Evol. Microbiol.">
        <title>Bacillus glycinifermentans sp. nov., isolated from fermented soybean paste.</title>
        <authorList>
            <person name="Kim S.J."/>
            <person name="Dunlap C.A."/>
            <person name="Kwon S.W."/>
            <person name="Rooney A.P."/>
        </authorList>
    </citation>
    <scope>NUCLEOTIDE SEQUENCE [LARGE SCALE GENOMIC DNA]</scope>
    <source>
        <strain evidence="7 9">GO-13</strain>
    </source>
</reference>
<dbReference type="EMBL" id="LECW02000005">
    <property type="protein sequence ID" value="KRT94736.1"/>
    <property type="molecule type" value="Genomic_DNA"/>
</dbReference>
<dbReference type="STRING" id="1664069.BGLY_3451"/>
<evidence type="ECO:0000256" key="5">
    <source>
        <dbReference type="ARBA" id="ARBA00023136"/>
    </source>
</evidence>
<feature type="transmembrane region" description="Helical" evidence="6">
    <location>
        <begin position="62"/>
        <end position="85"/>
    </location>
</feature>
<name>A0A0T6BSV5_9BACI</name>
<feature type="transmembrane region" description="Helical" evidence="6">
    <location>
        <begin position="345"/>
        <end position="366"/>
    </location>
</feature>
<dbReference type="OrthoDB" id="9774361at2"/>
<dbReference type="Pfam" id="PF01594">
    <property type="entry name" value="AI-2E_transport"/>
    <property type="match status" value="1"/>
</dbReference>
<sequence length="371" mass="40418">MNQSYVTIALRACCVLFLAAAAGIAGYYSFPLTYPFVIALILAIIINPFVEWLEKWTGFPRGVNVGIVLVGFLTAGAGFMTLIVAEVVSGAAYLAKVLPAQFQKAAFYAERFFTDQIMPLYNQLAAFFDGLDAGQQESIIAQIENVGSEFASGTASFLSKILEMVPLFFAFLPNMAAVLIFSLLATFFISKDLHKLKKWVQTVLPDRLIKGGIAVYAELKKAVAGFLKAQALLVSITMLLVLTGLIILNINHAVAIAFFIGLVDLLPYLGAGSVFVPWILYLVMTKQLPLAIGIGILYIVVLTFRQLAEPKILSRSIGIHPLGVLIALFAGIKLFGFLGLIMGPALFVLIQALFTTGIFKEIWFFIKGNQK</sequence>
<feature type="transmembrane region" description="Helical" evidence="6">
    <location>
        <begin position="256"/>
        <end position="281"/>
    </location>
</feature>
<keyword evidence="4 6" id="KW-1133">Transmembrane helix</keyword>
<dbReference type="GO" id="GO:0016020">
    <property type="term" value="C:membrane"/>
    <property type="evidence" value="ECO:0007669"/>
    <property type="project" value="UniProtKB-SubCell"/>
</dbReference>
<keyword evidence="10" id="KW-1185">Reference proteome</keyword>
<feature type="transmembrane region" description="Helical" evidence="6">
    <location>
        <begin position="231"/>
        <end position="250"/>
    </location>
</feature>
<dbReference type="PANTHER" id="PTHR21716:SF68">
    <property type="entry name" value="TRANSPORT PROTEIN YTVI-RELATED"/>
    <property type="match status" value="1"/>
</dbReference>
<evidence type="ECO:0000313" key="8">
    <source>
        <dbReference type="EMBL" id="MEC0485583.1"/>
    </source>
</evidence>
<dbReference type="InterPro" id="IPR002549">
    <property type="entry name" value="AI-2E-like"/>
</dbReference>
<evidence type="ECO:0000256" key="3">
    <source>
        <dbReference type="ARBA" id="ARBA00022692"/>
    </source>
</evidence>
<dbReference type="Proteomes" id="UP000036168">
    <property type="component" value="Unassembled WGS sequence"/>
</dbReference>
<dbReference type="GO" id="GO:0055085">
    <property type="term" value="P:transmembrane transport"/>
    <property type="evidence" value="ECO:0007669"/>
    <property type="project" value="TreeGrafter"/>
</dbReference>
<organism evidence="7 9">
    <name type="scientific">Bacillus glycinifermentans</name>
    <dbReference type="NCBI Taxonomy" id="1664069"/>
    <lineage>
        <taxon>Bacteria</taxon>
        <taxon>Bacillati</taxon>
        <taxon>Bacillota</taxon>
        <taxon>Bacilli</taxon>
        <taxon>Bacillales</taxon>
        <taxon>Bacillaceae</taxon>
        <taxon>Bacillus</taxon>
    </lineage>
</organism>
<evidence type="ECO:0000313" key="9">
    <source>
        <dbReference type="Proteomes" id="UP000036168"/>
    </source>
</evidence>
<comment type="subcellular location">
    <subcellularLocation>
        <location evidence="1">Membrane</location>
        <topology evidence="1">Multi-pass membrane protein</topology>
    </subcellularLocation>
</comment>
<evidence type="ECO:0000313" key="10">
    <source>
        <dbReference type="Proteomes" id="UP001341297"/>
    </source>
</evidence>
<evidence type="ECO:0000256" key="2">
    <source>
        <dbReference type="ARBA" id="ARBA00009773"/>
    </source>
</evidence>
<keyword evidence="5 6" id="KW-0472">Membrane</keyword>
<evidence type="ECO:0000256" key="1">
    <source>
        <dbReference type="ARBA" id="ARBA00004141"/>
    </source>
</evidence>
<accession>A0A0T6BSV5</accession>
<reference evidence="8 10" key="3">
    <citation type="submission" date="2023-03" db="EMBL/GenBank/DDBJ databases">
        <title>Agriculturally important microbes genome sequencing.</title>
        <authorList>
            <person name="Dunlap C."/>
        </authorList>
    </citation>
    <scope>NUCLEOTIDE SEQUENCE [LARGE SCALE GENOMIC DNA]</scope>
    <source>
        <strain evidence="8 10">CBP-3203</strain>
    </source>
</reference>
<reference evidence="7" key="2">
    <citation type="submission" date="2015-10" db="EMBL/GenBank/DDBJ databases">
        <authorList>
            <person name="Gilbert D.G."/>
        </authorList>
    </citation>
    <scope>NUCLEOTIDE SEQUENCE</scope>
    <source>
        <strain evidence="7">GO-13</strain>
    </source>
</reference>